<dbReference type="Pfam" id="PF03981">
    <property type="entry name" value="Ubiq_cyt_C_chap"/>
    <property type="match status" value="1"/>
</dbReference>
<evidence type="ECO:0000313" key="4">
    <source>
        <dbReference type="Proteomes" id="UP000776276"/>
    </source>
</evidence>
<protein>
    <submittedName>
        <fullName evidence="3">Ubiquinol-cytochrome C chaperone</fullName>
    </submittedName>
</protein>
<keyword evidence="4" id="KW-1185">Reference proteome</keyword>
<dbReference type="InterPro" id="IPR021150">
    <property type="entry name" value="Ubiq_cyt_c_chap"/>
</dbReference>
<evidence type="ECO:0000256" key="1">
    <source>
        <dbReference type="ARBA" id="ARBA00006436"/>
    </source>
</evidence>
<gene>
    <name evidence="3" type="ORF">KOF26_04215</name>
</gene>
<dbReference type="EMBL" id="JAHKRT010000002">
    <property type="protein sequence ID" value="MBU3077062.1"/>
    <property type="molecule type" value="Genomic_DNA"/>
</dbReference>
<evidence type="ECO:0000313" key="3">
    <source>
        <dbReference type="EMBL" id="MBU3077062.1"/>
    </source>
</evidence>
<comment type="caution">
    <text evidence="3">The sequence shown here is derived from an EMBL/GenBank/DDBJ whole genome shotgun (WGS) entry which is preliminary data.</text>
</comment>
<sequence>MPRERSRQGRPAYPEHRLSILSRLFNARTSRQPYIPLYTAVVAEARRPFWYAEGGAPDTLDGRFDMVAAVMALVLIRMEADGEAGREPAARLTELFVDDMDGQLRQQGVGDVVVGKHVGRMMAALGGRIAAYRDGLAGGDLEGALVRNLWRGQPPAIGAGIIAAGMRALADRLAGLSLGQLLEGRLS</sequence>
<name>A0ABS6BHK6_9SPHN</name>
<evidence type="ECO:0000259" key="2">
    <source>
        <dbReference type="Pfam" id="PF03981"/>
    </source>
</evidence>
<dbReference type="Proteomes" id="UP000776276">
    <property type="component" value="Unassembled WGS sequence"/>
</dbReference>
<reference evidence="3 4" key="1">
    <citation type="submission" date="2021-06" db="EMBL/GenBank/DDBJ databases">
        <title>Sphingomonas sp. XMGL2, whole genome shotgun sequencing project.</title>
        <authorList>
            <person name="Zhao G."/>
            <person name="Shen L."/>
        </authorList>
    </citation>
    <scope>NUCLEOTIDE SEQUENCE [LARGE SCALE GENOMIC DNA]</scope>
    <source>
        <strain evidence="3 4">XMGL2</strain>
    </source>
</reference>
<proteinExistence type="inferred from homology"/>
<comment type="similarity">
    <text evidence="1">Belongs to the UPF0174 family.</text>
</comment>
<organism evidence="3 4">
    <name type="scientific">Sphingomonas quercus</name>
    <dbReference type="NCBI Taxonomy" id="2842451"/>
    <lineage>
        <taxon>Bacteria</taxon>
        <taxon>Pseudomonadati</taxon>
        <taxon>Pseudomonadota</taxon>
        <taxon>Alphaproteobacteria</taxon>
        <taxon>Sphingomonadales</taxon>
        <taxon>Sphingomonadaceae</taxon>
        <taxon>Sphingomonas</taxon>
    </lineage>
</organism>
<accession>A0ABS6BHK6</accession>
<feature type="domain" description="Ubiquinol-cytochrome c chaperone" evidence="2">
    <location>
        <begin position="55"/>
        <end position="185"/>
    </location>
</feature>